<comment type="similarity">
    <text evidence="1">Belongs to the LysR transcriptional regulatory family.</text>
</comment>
<comment type="caution">
    <text evidence="6">The sequence shown here is derived from an EMBL/GenBank/DDBJ whole genome shotgun (WGS) entry which is preliminary data.</text>
</comment>
<dbReference type="Pfam" id="PF00126">
    <property type="entry name" value="HTH_1"/>
    <property type="match status" value="1"/>
</dbReference>
<accession>A0ABP9R6A5</accession>
<dbReference type="SUPFAM" id="SSF53850">
    <property type="entry name" value="Periplasmic binding protein-like II"/>
    <property type="match status" value="1"/>
</dbReference>
<organism evidence="6 7">
    <name type="scientific">Modicisalibacter zincidurans</name>
    <dbReference type="NCBI Taxonomy" id="1178777"/>
    <lineage>
        <taxon>Bacteria</taxon>
        <taxon>Pseudomonadati</taxon>
        <taxon>Pseudomonadota</taxon>
        <taxon>Gammaproteobacteria</taxon>
        <taxon>Oceanospirillales</taxon>
        <taxon>Halomonadaceae</taxon>
        <taxon>Modicisalibacter</taxon>
    </lineage>
</organism>
<dbReference type="InterPro" id="IPR036390">
    <property type="entry name" value="WH_DNA-bd_sf"/>
</dbReference>
<dbReference type="SUPFAM" id="SSF46785">
    <property type="entry name" value="Winged helix' DNA-binding domain"/>
    <property type="match status" value="1"/>
</dbReference>
<proteinExistence type="inferred from homology"/>
<keyword evidence="4" id="KW-0804">Transcription</keyword>
<dbReference type="InterPro" id="IPR036388">
    <property type="entry name" value="WH-like_DNA-bd_sf"/>
</dbReference>
<gene>
    <name evidence="6" type="ORF">GCM10023342_07540</name>
</gene>
<evidence type="ECO:0000256" key="3">
    <source>
        <dbReference type="ARBA" id="ARBA00023125"/>
    </source>
</evidence>
<keyword evidence="3" id="KW-0238">DNA-binding</keyword>
<dbReference type="Proteomes" id="UP001500074">
    <property type="component" value="Unassembled WGS sequence"/>
</dbReference>
<dbReference type="Gene3D" id="3.40.190.290">
    <property type="match status" value="1"/>
</dbReference>
<evidence type="ECO:0000313" key="7">
    <source>
        <dbReference type="Proteomes" id="UP001500074"/>
    </source>
</evidence>
<dbReference type="PANTHER" id="PTHR30126">
    <property type="entry name" value="HTH-TYPE TRANSCRIPTIONAL REGULATOR"/>
    <property type="match status" value="1"/>
</dbReference>
<evidence type="ECO:0000259" key="5">
    <source>
        <dbReference type="PROSITE" id="PS50931"/>
    </source>
</evidence>
<keyword evidence="2" id="KW-0805">Transcription regulation</keyword>
<dbReference type="CDD" id="cd05466">
    <property type="entry name" value="PBP2_LTTR_substrate"/>
    <property type="match status" value="1"/>
</dbReference>
<evidence type="ECO:0000313" key="6">
    <source>
        <dbReference type="EMBL" id="GAA5171936.1"/>
    </source>
</evidence>
<reference evidence="7" key="1">
    <citation type="journal article" date="2019" name="Int. J. Syst. Evol. Microbiol.">
        <title>The Global Catalogue of Microorganisms (GCM) 10K type strain sequencing project: providing services to taxonomists for standard genome sequencing and annotation.</title>
        <authorList>
            <consortium name="The Broad Institute Genomics Platform"/>
            <consortium name="The Broad Institute Genome Sequencing Center for Infectious Disease"/>
            <person name="Wu L."/>
            <person name="Ma J."/>
        </authorList>
    </citation>
    <scope>NUCLEOTIDE SEQUENCE [LARGE SCALE GENOMIC DNA]</scope>
    <source>
        <strain evidence="7">JCM 18472</strain>
    </source>
</reference>
<dbReference type="EMBL" id="BAABKI010000010">
    <property type="protein sequence ID" value="GAA5171936.1"/>
    <property type="molecule type" value="Genomic_DNA"/>
</dbReference>
<evidence type="ECO:0000256" key="1">
    <source>
        <dbReference type="ARBA" id="ARBA00009437"/>
    </source>
</evidence>
<evidence type="ECO:0000256" key="4">
    <source>
        <dbReference type="ARBA" id="ARBA00023163"/>
    </source>
</evidence>
<dbReference type="RefSeq" id="WP_031382299.1">
    <property type="nucleotide sequence ID" value="NZ_BAABKI010000010.1"/>
</dbReference>
<feature type="domain" description="HTH lysR-type" evidence="5">
    <location>
        <begin position="3"/>
        <end position="60"/>
    </location>
</feature>
<dbReference type="Pfam" id="PF03466">
    <property type="entry name" value="LysR_substrate"/>
    <property type="match status" value="1"/>
</dbReference>
<dbReference type="InterPro" id="IPR005119">
    <property type="entry name" value="LysR_subst-bd"/>
</dbReference>
<sequence length="297" mass="32195">MQWNLDQLGCLLAAADSGSFSAAARRLGKAQSAVSTAIAHLELDLGLTLFDRRRRTPVLTAEGEAVVLEAREILRQCDQLAARANALASGEESRLTLAVDEALPYPPLMDTLTVLAERWPALELSLLNGAQDDIPSWVADGTADLGVLFSQPTLPEALSVRQIARLSQTAIVAADHPLAGEREVRLSTLSRHRQLVVASPLGGTPLGGQHPARLSPRVWQLNSYYAIAELVSQGIGWALVPEHIATYPMYRSLVSRLMISELPEPASVGVELVRRRAAGQGPIARWLERELSARLCR</sequence>
<dbReference type="PANTHER" id="PTHR30126:SF91">
    <property type="entry name" value="LYSR FAMILY TRANSCRIPTIONAL REGULATOR"/>
    <property type="match status" value="1"/>
</dbReference>
<keyword evidence="7" id="KW-1185">Reference proteome</keyword>
<dbReference type="PRINTS" id="PR00039">
    <property type="entry name" value="HTHLYSR"/>
</dbReference>
<name>A0ABP9R6A5_9GAMM</name>
<dbReference type="InterPro" id="IPR000847">
    <property type="entry name" value="LysR_HTH_N"/>
</dbReference>
<evidence type="ECO:0000256" key="2">
    <source>
        <dbReference type="ARBA" id="ARBA00023015"/>
    </source>
</evidence>
<protein>
    <submittedName>
        <fullName evidence="6">LysR family transcriptional regulator</fullName>
    </submittedName>
</protein>
<dbReference type="PROSITE" id="PS50931">
    <property type="entry name" value="HTH_LYSR"/>
    <property type="match status" value="1"/>
</dbReference>
<dbReference type="Gene3D" id="1.10.10.10">
    <property type="entry name" value="Winged helix-like DNA-binding domain superfamily/Winged helix DNA-binding domain"/>
    <property type="match status" value="1"/>
</dbReference>